<dbReference type="EMBL" id="BNCQ01000006">
    <property type="protein sequence ID" value="GIL98824.1"/>
    <property type="molecule type" value="Genomic_DNA"/>
</dbReference>
<organism evidence="2 3">
    <name type="scientific">Volvox reticuliferus</name>
    <dbReference type="NCBI Taxonomy" id="1737510"/>
    <lineage>
        <taxon>Eukaryota</taxon>
        <taxon>Viridiplantae</taxon>
        <taxon>Chlorophyta</taxon>
        <taxon>core chlorophytes</taxon>
        <taxon>Chlorophyceae</taxon>
        <taxon>CS clade</taxon>
        <taxon>Chlamydomonadales</taxon>
        <taxon>Volvocaceae</taxon>
        <taxon>Volvox</taxon>
    </lineage>
</organism>
<evidence type="ECO:0000313" key="3">
    <source>
        <dbReference type="Proteomes" id="UP000722791"/>
    </source>
</evidence>
<reference evidence="2" key="1">
    <citation type="journal article" date="2021" name="Proc. Natl. Acad. Sci. U.S.A.">
        <title>Three genomes in the algal genus Volvox reveal the fate of a haploid sex-determining region after a transition to homothallism.</title>
        <authorList>
            <person name="Yamamoto K."/>
            <person name="Hamaji T."/>
            <person name="Kawai-Toyooka H."/>
            <person name="Matsuzaki R."/>
            <person name="Takahashi F."/>
            <person name="Nishimura Y."/>
            <person name="Kawachi M."/>
            <person name="Noguchi H."/>
            <person name="Minakuchi Y."/>
            <person name="Umen J.G."/>
            <person name="Toyoda A."/>
            <person name="Nozaki H."/>
        </authorList>
    </citation>
    <scope>NUCLEOTIDE SEQUENCE</scope>
    <source>
        <strain evidence="2">NIES-3785</strain>
    </source>
</reference>
<dbReference type="Proteomes" id="UP000722791">
    <property type="component" value="Unassembled WGS sequence"/>
</dbReference>
<comment type="caution">
    <text evidence="2">The sequence shown here is derived from an EMBL/GenBank/DDBJ whole genome shotgun (WGS) entry which is preliminary data.</text>
</comment>
<feature type="compositionally biased region" description="Low complexity" evidence="1">
    <location>
        <begin position="9"/>
        <end position="18"/>
    </location>
</feature>
<feature type="non-terminal residue" evidence="2">
    <location>
        <position position="1"/>
    </location>
</feature>
<evidence type="ECO:0000256" key="1">
    <source>
        <dbReference type="SAM" id="MobiDB-lite"/>
    </source>
</evidence>
<evidence type="ECO:0000313" key="2">
    <source>
        <dbReference type="EMBL" id="GIL98824.1"/>
    </source>
</evidence>
<accession>A0A8J4DA62</accession>
<gene>
    <name evidence="2" type="ORF">Vretimale_4025</name>
</gene>
<proteinExistence type="predicted"/>
<feature type="region of interest" description="Disordered" evidence="1">
    <location>
        <begin position="1"/>
        <end position="129"/>
    </location>
</feature>
<feature type="compositionally biased region" description="Polar residues" evidence="1">
    <location>
        <begin position="51"/>
        <end position="73"/>
    </location>
</feature>
<name>A0A8J4DA62_9CHLO</name>
<protein>
    <submittedName>
        <fullName evidence="2">Uncharacterized protein</fullName>
    </submittedName>
</protein>
<feature type="non-terminal residue" evidence="2">
    <location>
        <position position="169"/>
    </location>
</feature>
<sequence>AEIRLLADGQHQQPQEQQKQQEQEGEGHVGRITMLPLSDGGGKASAVDGSSVASPASSLPRSANNNGPSTHHTVSNKRGPVVGGETNMKCGQQQAVNRENDNDNRNGVGNGGNGNDCNGGNGSSTTDVLHHGSTVAAGAMMLQQCLNRRYEGLVAGWEDVGTVRPTVKV</sequence>
<feature type="compositionally biased region" description="Gly residues" evidence="1">
    <location>
        <begin position="108"/>
        <end position="122"/>
    </location>
</feature>
<dbReference type="AlphaFoldDB" id="A0A8J4DA62"/>
<feature type="compositionally biased region" description="Basic and acidic residues" evidence="1">
    <location>
        <begin position="19"/>
        <end position="29"/>
    </location>
</feature>